<dbReference type="AlphaFoldDB" id="A0A2N0Q6R0"/>
<keyword evidence="1" id="KW-0547">Nucleotide-binding</keyword>
<dbReference type="GO" id="GO:0005524">
    <property type="term" value="F:ATP binding"/>
    <property type="evidence" value="ECO:0007669"/>
    <property type="project" value="UniProtKB-UniRule"/>
</dbReference>
<evidence type="ECO:0000313" key="3">
    <source>
        <dbReference type="EMBL" id="PKC14763.1"/>
    </source>
</evidence>
<dbReference type="PROSITE" id="PS00107">
    <property type="entry name" value="PROTEIN_KINASE_ATP"/>
    <property type="match status" value="1"/>
</dbReference>
<comment type="caution">
    <text evidence="3">The sequence shown here is derived from an EMBL/GenBank/DDBJ whole genome shotgun (WGS) entry which is preliminary data.</text>
</comment>
<proteinExistence type="predicted"/>
<sequence length="170" mass="20524">MEWKQQSGPSTRFAPSRRHNQWRIQQTQQYFESITPITVMEDMYDYYINWIEEAISKKHIKYYEYENFNDIEEIGSGSFGKVYHANWKSSNSFLALKSFCNFNSVTVKEVVNELTHQRNVDFHENIIRFYIFDCLGHLITWFTWFLTFLNGTGVLHQLQQQRKRVSQLDR</sequence>
<dbReference type="Proteomes" id="UP000232722">
    <property type="component" value="Unassembled WGS sequence"/>
</dbReference>
<dbReference type="InterPro" id="IPR017441">
    <property type="entry name" value="Protein_kinase_ATP_BS"/>
</dbReference>
<name>A0A2N0Q6R0_9GLOM</name>
<dbReference type="InterPro" id="IPR011009">
    <property type="entry name" value="Kinase-like_dom_sf"/>
</dbReference>
<organism evidence="3 4">
    <name type="scientific">Rhizophagus irregularis</name>
    <dbReference type="NCBI Taxonomy" id="588596"/>
    <lineage>
        <taxon>Eukaryota</taxon>
        <taxon>Fungi</taxon>
        <taxon>Fungi incertae sedis</taxon>
        <taxon>Mucoromycota</taxon>
        <taxon>Glomeromycotina</taxon>
        <taxon>Glomeromycetes</taxon>
        <taxon>Glomerales</taxon>
        <taxon>Glomeraceae</taxon>
        <taxon>Rhizophagus</taxon>
    </lineage>
</organism>
<dbReference type="GO" id="GO:0004672">
    <property type="term" value="F:protein kinase activity"/>
    <property type="evidence" value="ECO:0007669"/>
    <property type="project" value="InterPro"/>
</dbReference>
<dbReference type="Gene3D" id="3.30.200.20">
    <property type="entry name" value="Phosphorylase Kinase, domain 1"/>
    <property type="match status" value="1"/>
</dbReference>
<dbReference type="InterPro" id="IPR000719">
    <property type="entry name" value="Prot_kinase_dom"/>
</dbReference>
<dbReference type="PROSITE" id="PS50011">
    <property type="entry name" value="PROTEIN_KINASE_DOM"/>
    <property type="match status" value="1"/>
</dbReference>
<reference evidence="3 4" key="1">
    <citation type="submission" date="2016-04" db="EMBL/GenBank/DDBJ databases">
        <title>Genome analyses suggest a sexual origin of heterokaryosis in a supposedly ancient asexual fungus.</title>
        <authorList>
            <person name="Ropars J."/>
            <person name="Sedzielewska K."/>
            <person name="Noel J."/>
            <person name="Charron P."/>
            <person name="Farinelli L."/>
            <person name="Marton T."/>
            <person name="Kruger M."/>
            <person name="Pelin A."/>
            <person name="Brachmann A."/>
            <person name="Corradi N."/>
        </authorList>
    </citation>
    <scope>NUCLEOTIDE SEQUENCE [LARGE SCALE GENOMIC DNA]</scope>
    <source>
        <strain evidence="3 4">A5</strain>
    </source>
</reference>
<evidence type="ECO:0000259" key="2">
    <source>
        <dbReference type="PROSITE" id="PS50011"/>
    </source>
</evidence>
<evidence type="ECO:0000313" key="4">
    <source>
        <dbReference type="Proteomes" id="UP000232722"/>
    </source>
</evidence>
<feature type="binding site" evidence="1">
    <location>
        <position position="97"/>
    </location>
    <ligand>
        <name>ATP</name>
        <dbReference type="ChEBI" id="CHEBI:30616"/>
    </ligand>
</feature>
<protein>
    <recommendedName>
        <fullName evidence="2">Protein kinase domain-containing protein</fullName>
    </recommendedName>
</protein>
<dbReference type="EMBL" id="LLXJ01000118">
    <property type="protein sequence ID" value="PKC14763.1"/>
    <property type="molecule type" value="Genomic_DNA"/>
</dbReference>
<gene>
    <name evidence="3" type="ORF">RhiirA5_409005</name>
</gene>
<dbReference type="VEuPathDB" id="FungiDB:RhiirA1_463153"/>
<dbReference type="Pfam" id="PF00069">
    <property type="entry name" value="Pkinase"/>
    <property type="match status" value="1"/>
</dbReference>
<dbReference type="SUPFAM" id="SSF56112">
    <property type="entry name" value="Protein kinase-like (PK-like)"/>
    <property type="match status" value="1"/>
</dbReference>
<evidence type="ECO:0000256" key="1">
    <source>
        <dbReference type="PROSITE-ProRule" id="PRU10141"/>
    </source>
</evidence>
<feature type="domain" description="Protein kinase" evidence="2">
    <location>
        <begin position="68"/>
        <end position="170"/>
    </location>
</feature>
<dbReference type="VEuPathDB" id="FungiDB:FUN_009669"/>
<reference evidence="3 4" key="2">
    <citation type="submission" date="2017-09" db="EMBL/GenBank/DDBJ databases">
        <title>Extensive intraspecific genome diversity in a model arbuscular mycorrhizal fungus.</title>
        <authorList>
            <person name="Chen E.C."/>
            <person name="Morin E."/>
            <person name="Beaudet D."/>
            <person name="Noel J."/>
            <person name="Ndikumana S."/>
            <person name="Charron P."/>
            <person name="St-Onge C."/>
            <person name="Giorgi J."/>
            <person name="Grigoriev I.V."/>
            <person name="Roux C."/>
            <person name="Martin F.M."/>
            <person name="Corradi N."/>
        </authorList>
    </citation>
    <scope>NUCLEOTIDE SEQUENCE [LARGE SCALE GENOMIC DNA]</scope>
    <source>
        <strain evidence="3 4">A5</strain>
    </source>
</reference>
<accession>A0A2N0Q6R0</accession>
<keyword evidence="1" id="KW-0067">ATP-binding</keyword>
<dbReference type="VEuPathDB" id="FungiDB:RhiirFUN_021491"/>